<dbReference type="SFLD" id="SFLDG01205">
    <property type="entry name" value="AMPS.1"/>
    <property type="match status" value="1"/>
</dbReference>
<dbReference type="GO" id="GO:0004364">
    <property type="term" value="F:glutathione transferase activity"/>
    <property type="evidence" value="ECO:0007669"/>
    <property type="project" value="TreeGrafter"/>
</dbReference>
<keyword evidence="3" id="KW-0808">Transferase</keyword>
<dbReference type="AlphaFoldDB" id="A0A226F385"/>
<evidence type="ECO:0000313" key="3">
    <source>
        <dbReference type="EMBL" id="OXA63907.1"/>
    </source>
</evidence>
<dbReference type="EMBL" id="LNIX01000001">
    <property type="protein sequence ID" value="OXA63907.1"/>
    <property type="molecule type" value="Genomic_DNA"/>
</dbReference>
<feature type="domain" description="GST C-terminal" evidence="2">
    <location>
        <begin position="83"/>
        <end position="227"/>
    </location>
</feature>
<dbReference type="InterPro" id="IPR036282">
    <property type="entry name" value="Glutathione-S-Trfase_C_sf"/>
</dbReference>
<dbReference type="OrthoDB" id="414243at2759"/>
<dbReference type="SUPFAM" id="SSF52833">
    <property type="entry name" value="Thioredoxin-like"/>
    <property type="match status" value="1"/>
</dbReference>
<feature type="domain" description="GST N-terminal" evidence="1">
    <location>
        <begin position="2"/>
        <end position="81"/>
    </location>
</feature>
<dbReference type="PROSITE" id="PS50404">
    <property type="entry name" value="GST_NTER"/>
    <property type="match status" value="1"/>
</dbReference>
<dbReference type="CDD" id="cd03039">
    <property type="entry name" value="GST_N_Sigma_like"/>
    <property type="match status" value="1"/>
</dbReference>
<dbReference type="SUPFAM" id="SSF47616">
    <property type="entry name" value="GST C-terminal domain-like"/>
    <property type="match status" value="1"/>
</dbReference>
<dbReference type="InterPro" id="IPR040079">
    <property type="entry name" value="Glutathione_S-Trfase"/>
</dbReference>
<dbReference type="PROSITE" id="PS50405">
    <property type="entry name" value="GST_CTER"/>
    <property type="match status" value="1"/>
</dbReference>
<dbReference type="Pfam" id="PF02798">
    <property type="entry name" value="GST_N"/>
    <property type="match status" value="1"/>
</dbReference>
<keyword evidence="4" id="KW-1185">Reference proteome</keyword>
<sequence>MPEYRLVYFDIRGLAEPIRWMFAIAGKNFTDERIPLDQWPREKIRFNEHVGQLPLLYVDDVLLTQVHACMRYVARRFGFNGATEKEEARADEATELIYDLRLCCVAYKDSFESATPDIVRHTVFRDFHKEQSIVKKARMRKHLVEDYFPKYFTKFAELLEEAGGQWIAGPQLTYADLALANFLDVAETMVNPDVLNGYPTLRQLKKEVFAIPEIQKFIEATLNKTCMIGG</sequence>
<dbReference type="Proteomes" id="UP000198287">
    <property type="component" value="Unassembled WGS sequence"/>
</dbReference>
<dbReference type="InterPro" id="IPR036249">
    <property type="entry name" value="Thioredoxin-like_sf"/>
</dbReference>
<dbReference type="SFLD" id="SFLDS00019">
    <property type="entry name" value="Glutathione_Transferase_(cytos"/>
    <property type="match status" value="1"/>
</dbReference>
<dbReference type="Pfam" id="PF14497">
    <property type="entry name" value="GST_C_3"/>
    <property type="match status" value="1"/>
</dbReference>
<dbReference type="Gene3D" id="3.40.30.10">
    <property type="entry name" value="Glutaredoxin"/>
    <property type="match status" value="1"/>
</dbReference>
<dbReference type="InterPro" id="IPR010987">
    <property type="entry name" value="Glutathione-S-Trfase_C-like"/>
</dbReference>
<comment type="caution">
    <text evidence="3">The sequence shown here is derived from an EMBL/GenBank/DDBJ whole genome shotgun (WGS) entry which is preliminary data.</text>
</comment>
<dbReference type="GO" id="GO:0006749">
    <property type="term" value="P:glutathione metabolic process"/>
    <property type="evidence" value="ECO:0007669"/>
    <property type="project" value="TreeGrafter"/>
</dbReference>
<dbReference type="CDD" id="cd03192">
    <property type="entry name" value="GST_C_Sigma_like"/>
    <property type="match status" value="1"/>
</dbReference>
<dbReference type="InterPro" id="IPR004045">
    <property type="entry name" value="Glutathione_S-Trfase_N"/>
</dbReference>
<organism evidence="3 4">
    <name type="scientific">Folsomia candida</name>
    <name type="common">Springtail</name>
    <dbReference type="NCBI Taxonomy" id="158441"/>
    <lineage>
        <taxon>Eukaryota</taxon>
        <taxon>Metazoa</taxon>
        <taxon>Ecdysozoa</taxon>
        <taxon>Arthropoda</taxon>
        <taxon>Hexapoda</taxon>
        <taxon>Collembola</taxon>
        <taxon>Entomobryomorpha</taxon>
        <taxon>Isotomoidea</taxon>
        <taxon>Isotomidae</taxon>
        <taxon>Proisotominae</taxon>
        <taxon>Folsomia</taxon>
    </lineage>
</organism>
<name>A0A226F385_FOLCA</name>
<reference evidence="3 4" key="1">
    <citation type="submission" date="2015-12" db="EMBL/GenBank/DDBJ databases">
        <title>The genome of Folsomia candida.</title>
        <authorList>
            <person name="Faddeeva A."/>
            <person name="Derks M.F."/>
            <person name="Anvar Y."/>
            <person name="Smit S."/>
            <person name="Van Straalen N."/>
            <person name="Roelofs D."/>
        </authorList>
    </citation>
    <scope>NUCLEOTIDE SEQUENCE [LARGE SCALE GENOMIC DNA]</scope>
    <source>
        <strain evidence="3 4">VU population</strain>
        <tissue evidence="3">Whole body</tissue>
    </source>
</reference>
<dbReference type="InterPro" id="IPR004046">
    <property type="entry name" value="GST_C"/>
</dbReference>
<dbReference type="OMA" id="YTHADIF"/>
<proteinExistence type="predicted"/>
<evidence type="ECO:0000259" key="2">
    <source>
        <dbReference type="PROSITE" id="PS50405"/>
    </source>
</evidence>
<evidence type="ECO:0000259" key="1">
    <source>
        <dbReference type="PROSITE" id="PS50404"/>
    </source>
</evidence>
<accession>A0A226F385</accession>
<dbReference type="SFLD" id="SFLDG00363">
    <property type="entry name" value="AMPS_(cytGST):_Alpha-__Mu-__Pi"/>
    <property type="match status" value="1"/>
</dbReference>
<protein>
    <submittedName>
        <fullName evidence="3">Glutathione S-transferase 1</fullName>
    </submittedName>
</protein>
<gene>
    <name evidence="3" type="ORF">Fcan01_03326</name>
</gene>
<dbReference type="PANTHER" id="PTHR11571">
    <property type="entry name" value="GLUTATHIONE S-TRANSFERASE"/>
    <property type="match status" value="1"/>
</dbReference>
<dbReference type="FunFam" id="3.40.30.10:FF:000258">
    <property type="entry name" value="Glutathione S-transferase"/>
    <property type="match status" value="1"/>
</dbReference>
<dbReference type="STRING" id="158441.A0A226F385"/>
<dbReference type="Gene3D" id="1.20.1050.10">
    <property type="match status" value="1"/>
</dbReference>
<dbReference type="InterPro" id="IPR050213">
    <property type="entry name" value="GST_superfamily"/>
</dbReference>
<evidence type="ECO:0000313" key="4">
    <source>
        <dbReference type="Proteomes" id="UP000198287"/>
    </source>
</evidence>